<dbReference type="InterPro" id="IPR004046">
    <property type="entry name" value="GST_C"/>
</dbReference>
<dbReference type="Pfam" id="PF02798">
    <property type="entry name" value="GST_N"/>
    <property type="match status" value="1"/>
</dbReference>
<dbReference type="GO" id="GO:0004364">
    <property type="term" value="F:glutathione transferase activity"/>
    <property type="evidence" value="ECO:0007669"/>
    <property type="project" value="UniProtKB-EC"/>
</dbReference>
<dbReference type="GO" id="GO:0005829">
    <property type="term" value="C:cytosol"/>
    <property type="evidence" value="ECO:0007669"/>
    <property type="project" value="TreeGrafter"/>
</dbReference>
<evidence type="ECO:0000256" key="1">
    <source>
        <dbReference type="ARBA" id="ARBA00007297"/>
    </source>
</evidence>
<sequence>MSNYRLLYFNIKGKGQLIRLFLHDHGIEFTDDTVPDDGWAAIKPTLPFGQVPAFWDGDFSMVQTAAIMRFLSRKHGAYGTNDTEKAQIDMAYDGVEDFYVRYIRFIYDDFAAGKDKYLAETVPESVLPTLQKLLMRNKNGEGFLVGDKISFADYHLFQFLDALMDLSALACLEAFPVLKAYYERIKARPNISKFLASDLNQKRTFNNAGH</sequence>
<accession>A0A913ZC12</accession>
<evidence type="ECO:0000259" key="6">
    <source>
        <dbReference type="PROSITE" id="PS50404"/>
    </source>
</evidence>
<dbReference type="PANTHER" id="PTHR11571:SF141">
    <property type="entry name" value="GLUTATHIONE S-TRANSFERASE"/>
    <property type="match status" value="1"/>
</dbReference>
<dbReference type="EnsemblMetazoa" id="XM_038193171.1">
    <property type="protein sequence ID" value="XP_038049099.1"/>
    <property type="gene ID" value="LOC119722814"/>
</dbReference>
<evidence type="ECO:0000313" key="9">
    <source>
        <dbReference type="Proteomes" id="UP000887568"/>
    </source>
</evidence>
<dbReference type="Gene3D" id="1.20.1050.10">
    <property type="match status" value="1"/>
</dbReference>
<evidence type="ECO:0000256" key="3">
    <source>
        <dbReference type="ARBA" id="ARBA00012452"/>
    </source>
</evidence>
<evidence type="ECO:0000313" key="8">
    <source>
        <dbReference type="EnsemblMetazoa" id="XP_038049099.1"/>
    </source>
</evidence>
<dbReference type="InterPro" id="IPR004045">
    <property type="entry name" value="Glutathione_S-Trfase_N"/>
</dbReference>
<dbReference type="InterPro" id="IPR036249">
    <property type="entry name" value="Thioredoxin-like_sf"/>
</dbReference>
<dbReference type="AlphaFoldDB" id="A0A913ZC12"/>
<dbReference type="EC" id="2.5.1.18" evidence="3"/>
<comment type="subunit">
    <text evidence="2">Homodimer.</text>
</comment>
<dbReference type="SUPFAM" id="SSF52833">
    <property type="entry name" value="Thioredoxin-like"/>
    <property type="match status" value="1"/>
</dbReference>
<dbReference type="Pfam" id="PF14497">
    <property type="entry name" value="GST_C_3"/>
    <property type="match status" value="1"/>
</dbReference>
<dbReference type="InterPro" id="IPR003082">
    <property type="entry name" value="GST_pi"/>
</dbReference>
<evidence type="ECO:0000256" key="2">
    <source>
        <dbReference type="ARBA" id="ARBA00011738"/>
    </source>
</evidence>
<dbReference type="InterPro" id="IPR010987">
    <property type="entry name" value="Glutathione-S-Trfase_C-like"/>
</dbReference>
<feature type="domain" description="GST C-terminal" evidence="7">
    <location>
        <begin position="81"/>
        <end position="205"/>
    </location>
</feature>
<comment type="similarity">
    <text evidence="1">Belongs to the GST superfamily. Pi family.</text>
</comment>
<dbReference type="PANTHER" id="PTHR11571">
    <property type="entry name" value="GLUTATHIONE S-TRANSFERASE"/>
    <property type="match status" value="1"/>
</dbReference>
<dbReference type="PROSITE" id="PS50405">
    <property type="entry name" value="GST_CTER"/>
    <property type="match status" value="1"/>
</dbReference>
<dbReference type="FunFam" id="1.20.1050.10:FF:000020">
    <property type="entry name" value="Glutathione S-transferase P 1"/>
    <property type="match status" value="1"/>
</dbReference>
<dbReference type="GeneID" id="119722814"/>
<protein>
    <recommendedName>
        <fullName evidence="3">glutathione transferase</fullName>
        <ecNumber evidence="3">2.5.1.18</ecNumber>
    </recommendedName>
    <alternativeName>
        <fullName evidence="5">GST class-pi</fullName>
    </alternativeName>
</protein>
<dbReference type="CDD" id="cd03039">
    <property type="entry name" value="GST_N_Sigma_like"/>
    <property type="match status" value="1"/>
</dbReference>
<evidence type="ECO:0000256" key="4">
    <source>
        <dbReference type="ARBA" id="ARBA00022679"/>
    </source>
</evidence>
<dbReference type="GO" id="GO:0006749">
    <property type="term" value="P:glutathione metabolic process"/>
    <property type="evidence" value="ECO:0007669"/>
    <property type="project" value="TreeGrafter"/>
</dbReference>
<reference evidence="8" key="1">
    <citation type="submission" date="2022-11" db="UniProtKB">
        <authorList>
            <consortium name="EnsemblMetazoa"/>
        </authorList>
    </citation>
    <scope>IDENTIFICATION</scope>
</reference>
<evidence type="ECO:0000256" key="5">
    <source>
        <dbReference type="ARBA" id="ARBA00032759"/>
    </source>
</evidence>
<keyword evidence="9" id="KW-1185">Reference proteome</keyword>
<dbReference type="PROSITE" id="PS50404">
    <property type="entry name" value="GST_NTER"/>
    <property type="match status" value="1"/>
</dbReference>
<keyword evidence="4" id="KW-0808">Transferase</keyword>
<evidence type="ECO:0000259" key="7">
    <source>
        <dbReference type="PROSITE" id="PS50405"/>
    </source>
</evidence>
<feature type="domain" description="GST N-terminal" evidence="6">
    <location>
        <begin position="2"/>
        <end position="79"/>
    </location>
</feature>
<dbReference type="OrthoDB" id="4951845at2759"/>
<organism evidence="8 9">
    <name type="scientific">Patiria miniata</name>
    <name type="common">Bat star</name>
    <name type="synonym">Asterina miniata</name>
    <dbReference type="NCBI Taxonomy" id="46514"/>
    <lineage>
        <taxon>Eukaryota</taxon>
        <taxon>Metazoa</taxon>
        <taxon>Echinodermata</taxon>
        <taxon>Eleutherozoa</taxon>
        <taxon>Asterozoa</taxon>
        <taxon>Asteroidea</taxon>
        <taxon>Valvatacea</taxon>
        <taxon>Valvatida</taxon>
        <taxon>Asterinidae</taxon>
        <taxon>Patiria</taxon>
    </lineage>
</organism>
<dbReference type="InterPro" id="IPR036282">
    <property type="entry name" value="Glutathione-S-Trfase_C_sf"/>
</dbReference>
<dbReference type="RefSeq" id="XP_038049099.1">
    <property type="nucleotide sequence ID" value="XM_038193171.1"/>
</dbReference>
<proteinExistence type="inferred from homology"/>
<dbReference type="SFLD" id="SFLDS00019">
    <property type="entry name" value="Glutathione_Transferase_(cytos"/>
    <property type="match status" value="1"/>
</dbReference>
<name>A0A913ZC12_PATMI</name>
<dbReference type="Gene3D" id="3.40.30.10">
    <property type="entry name" value="Glutaredoxin"/>
    <property type="match status" value="1"/>
</dbReference>
<dbReference type="Proteomes" id="UP000887568">
    <property type="component" value="Unplaced"/>
</dbReference>
<dbReference type="SFLD" id="SFLDG00363">
    <property type="entry name" value="AMPS_(cytGST):_Alpha-__Mu-__Pi"/>
    <property type="match status" value="1"/>
</dbReference>
<dbReference type="InterPro" id="IPR040079">
    <property type="entry name" value="Glutathione_S-Trfase"/>
</dbReference>
<dbReference type="PRINTS" id="PR01268">
    <property type="entry name" value="GSTRNSFRASEP"/>
</dbReference>
<dbReference type="SUPFAM" id="SSF47616">
    <property type="entry name" value="GST C-terminal domain-like"/>
    <property type="match status" value="1"/>
</dbReference>
<dbReference type="InterPro" id="IPR050213">
    <property type="entry name" value="GST_superfamily"/>
</dbReference>
<dbReference type="SFLD" id="SFLDG01205">
    <property type="entry name" value="AMPS.1"/>
    <property type="match status" value="1"/>
</dbReference>